<dbReference type="AlphaFoldDB" id="A0A4R7UYW1"/>
<dbReference type="OrthoDB" id="3821392at2"/>
<comment type="caution">
    <text evidence="4">The sequence shown here is derived from an EMBL/GenBank/DDBJ whole genome shotgun (WGS) entry which is preliminary data.</text>
</comment>
<feature type="domain" description="DUF6801" evidence="3">
    <location>
        <begin position="44"/>
        <end position="173"/>
    </location>
</feature>
<evidence type="ECO:0000256" key="1">
    <source>
        <dbReference type="SAM" id="MobiDB-lite"/>
    </source>
</evidence>
<keyword evidence="5" id="KW-1185">Reference proteome</keyword>
<dbReference type="RefSeq" id="WP_133907757.1">
    <property type="nucleotide sequence ID" value="NZ_SOCP01000020.1"/>
</dbReference>
<feature type="signal peptide" evidence="2">
    <location>
        <begin position="1"/>
        <end position="26"/>
    </location>
</feature>
<gene>
    <name evidence="4" type="ORF">CLV71_12084</name>
</gene>
<evidence type="ECO:0000256" key="2">
    <source>
        <dbReference type="SAM" id="SignalP"/>
    </source>
</evidence>
<sequence>MRTRRTLPIVAGLVGSLALAPGTAGAQREPLLVDTTLGYVCGDAGPVTAHVSASFPATGEVGEPVEPSHVGVDVTVPAAALAGLPSAASVTSFARLEVASQTWSVALSDPVPLTDPVTLGGRVAAQAVTPDKAGDLAFTAGDLSVTVTGYTADGAPTEPPTVDLTCVLDPSSTGMLATVPIAAPDDTTEVPPPPQDPSQRAPESLAPAAVPAPDWCYRLSTKFPEITPDYTSAFCAYLTGYSNVKKLDASVLQPAAPVNIAATNFIRTCPEGTGVLCQKAFVYPSQEGDDPDLNGEGKMPPARGSFFGFGFIPTTGTLQLTQIGLADVYLWSTSRPPYQGLTTVRVKLSAQILPTMLDETTDPPTVKVEGPSVNGVPLDIGPNCRTAQPIDGVFTGTYDSYSITKGGVLKGTVTIPPFTGCGVTEDLDPVFTGLISGPGNFVKLTQGPVCTVGGNNNGCPPTKPEPQR</sequence>
<proteinExistence type="predicted"/>
<dbReference type="Pfam" id="PF20611">
    <property type="entry name" value="DUF6801"/>
    <property type="match status" value="1"/>
</dbReference>
<evidence type="ECO:0000313" key="5">
    <source>
        <dbReference type="Proteomes" id="UP000294927"/>
    </source>
</evidence>
<dbReference type="Proteomes" id="UP000294927">
    <property type="component" value="Unassembled WGS sequence"/>
</dbReference>
<keyword evidence="2" id="KW-0732">Signal</keyword>
<feature type="chain" id="PRO_5021033166" description="DUF6801 domain-containing protein" evidence="2">
    <location>
        <begin position="27"/>
        <end position="468"/>
    </location>
</feature>
<feature type="region of interest" description="Disordered" evidence="1">
    <location>
        <begin position="183"/>
        <end position="206"/>
    </location>
</feature>
<accession>A0A4R7UYW1</accession>
<evidence type="ECO:0000313" key="4">
    <source>
        <dbReference type="EMBL" id="TDV41394.1"/>
    </source>
</evidence>
<evidence type="ECO:0000259" key="3">
    <source>
        <dbReference type="Pfam" id="PF20611"/>
    </source>
</evidence>
<protein>
    <recommendedName>
        <fullName evidence="3">DUF6801 domain-containing protein</fullName>
    </recommendedName>
</protein>
<dbReference type="InterPro" id="IPR046542">
    <property type="entry name" value="DUF6801"/>
</dbReference>
<dbReference type="EMBL" id="SOCP01000020">
    <property type="protein sequence ID" value="TDV41394.1"/>
    <property type="molecule type" value="Genomic_DNA"/>
</dbReference>
<organism evidence="4 5">
    <name type="scientific">Actinophytocola oryzae</name>
    <dbReference type="NCBI Taxonomy" id="502181"/>
    <lineage>
        <taxon>Bacteria</taxon>
        <taxon>Bacillati</taxon>
        <taxon>Actinomycetota</taxon>
        <taxon>Actinomycetes</taxon>
        <taxon>Pseudonocardiales</taxon>
        <taxon>Pseudonocardiaceae</taxon>
    </lineage>
</organism>
<name>A0A4R7UYW1_9PSEU</name>
<reference evidence="4 5" key="1">
    <citation type="submission" date="2019-03" db="EMBL/GenBank/DDBJ databases">
        <title>Genomic Encyclopedia of Archaeal and Bacterial Type Strains, Phase II (KMG-II): from individual species to whole genera.</title>
        <authorList>
            <person name="Goeker M."/>
        </authorList>
    </citation>
    <scope>NUCLEOTIDE SEQUENCE [LARGE SCALE GENOMIC DNA]</scope>
    <source>
        <strain evidence="4 5">DSM 45499</strain>
    </source>
</reference>